<dbReference type="PROSITE" id="PS50887">
    <property type="entry name" value="GGDEF"/>
    <property type="match status" value="1"/>
</dbReference>
<evidence type="ECO:0000313" key="4">
    <source>
        <dbReference type="Proteomes" id="UP000237381"/>
    </source>
</evidence>
<dbReference type="Pfam" id="PF00563">
    <property type="entry name" value="EAL"/>
    <property type="match status" value="1"/>
</dbReference>
<dbReference type="SUPFAM" id="SSF141868">
    <property type="entry name" value="EAL domain-like"/>
    <property type="match status" value="1"/>
</dbReference>
<dbReference type="SMART" id="SM00052">
    <property type="entry name" value="EAL"/>
    <property type="match status" value="1"/>
</dbReference>
<proteinExistence type="predicted"/>
<dbReference type="EMBL" id="PQGA01000001">
    <property type="protein sequence ID" value="POR56358.1"/>
    <property type="molecule type" value="Genomic_DNA"/>
</dbReference>
<comment type="caution">
    <text evidence="3">The sequence shown here is derived from an EMBL/GenBank/DDBJ whole genome shotgun (WGS) entry which is preliminary data.</text>
</comment>
<accession>A0A2S4MNL5</accession>
<dbReference type="InterPro" id="IPR043128">
    <property type="entry name" value="Rev_trsase/Diguanyl_cyclase"/>
</dbReference>
<evidence type="ECO:0000313" key="3">
    <source>
        <dbReference type="EMBL" id="POR56358.1"/>
    </source>
</evidence>
<gene>
    <name evidence="3" type="ORF">B0G62_101756</name>
</gene>
<dbReference type="PROSITE" id="PS50883">
    <property type="entry name" value="EAL"/>
    <property type="match status" value="1"/>
</dbReference>
<dbReference type="AlphaFoldDB" id="A0A2S4MNL5"/>
<dbReference type="RefSeq" id="WP_103702605.1">
    <property type="nucleotide sequence ID" value="NZ_PQGA01000001.1"/>
</dbReference>
<dbReference type="NCBIfam" id="TIGR00254">
    <property type="entry name" value="GGDEF"/>
    <property type="match status" value="1"/>
</dbReference>
<dbReference type="Proteomes" id="UP000237381">
    <property type="component" value="Unassembled WGS sequence"/>
</dbReference>
<evidence type="ECO:0000259" key="2">
    <source>
        <dbReference type="PROSITE" id="PS50887"/>
    </source>
</evidence>
<dbReference type="PANTHER" id="PTHR33121">
    <property type="entry name" value="CYCLIC DI-GMP PHOSPHODIESTERASE PDEF"/>
    <property type="match status" value="1"/>
</dbReference>
<dbReference type="InterPro" id="IPR029787">
    <property type="entry name" value="Nucleotide_cyclase"/>
</dbReference>
<dbReference type="SUPFAM" id="SSF55073">
    <property type="entry name" value="Nucleotide cyclase"/>
    <property type="match status" value="1"/>
</dbReference>
<dbReference type="OrthoDB" id="9813903at2"/>
<dbReference type="CDD" id="cd01948">
    <property type="entry name" value="EAL"/>
    <property type="match status" value="1"/>
</dbReference>
<dbReference type="InterPro" id="IPR035919">
    <property type="entry name" value="EAL_sf"/>
</dbReference>
<dbReference type="Pfam" id="PF00990">
    <property type="entry name" value="GGDEF"/>
    <property type="match status" value="1"/>
</dbReference>
<dbReference type="CDD" id="cd01949">
    <property type="entry name" value="GGDEF"/>
    <property type="match status" value="1"/>
</dbReference>
<protein>
    <submittedName>
        <fullName evidence="3">Diguanylate cyclase/phosphodiesterase</fullName>
    </submittedName>
</protein>
<dbReference type="Gene3D" id="3.30.70.270">
    <property type="match status" value="1"/>
</dbReference>
<dbReference type="CDD" id="cd04598">
    <property type="entry name" value="CBS_pair_GGDEF_EAL"/>
    <property type="match status" value="1"/>
</dbReference>
<dbReference type="GO" id="GO:0071111">
    <property type="term" value="F:cyclic-guanylate-specific phosphodiesterase activity"/>
    <property type="evidence" value="ECO:0007669"/>
    <property type="project" value="InterPro"/>
</dbReference>
<dbReference type="PANTHER" id="PTHR33121:SF76">
    <property type="entry name" value="SIGNALING PROTEIN"/>
    <property type="match status" value="1"/>
</dbReference>
<dbReference type="Gene3D" id="3.20.20.450">
    <property type="entry name" value="EAL domain"/>
    <property type="match status" value="1"/>
</dbReference>
<sequence length="644" mass="69173">MSARASTPPAPTIAGGAPLSTSIEALIAQRQLRAVFQPIVDFDDSAILGYEGLIRGPAGSPLESPAALFAHAAEAGCAIALEHAAAEVCIDAFTQLGCNGKLFLNFSASALGQLASMGVETLFARIDAHRIVIELTEQSAIADLRNFAPVVAALRAAGAQFALDDYGSANASMNVWVQLQPDVVKIDRFFIQDIANSALKFEAVRAMQHFAQASGARLVAEGIENEADLLVLRDMGIESGQGFFLGRPDAQPPRKLDERTRAAISAQHIAVFPELTRNSGASPGGGAPAQKMKVNAPALPRRATNNDVLDLFTRMPDLHAVAVVEGETPVALINRRAFMDRYALPYHRELFGKKACLQFANAQPVLIEQSMSVEQMAALLASDDQRYLADGFVITDNGRYAGLGTGESLVRAVTEVRIQAARYANPLTFLPGNIPISSHIERLLSHDSGFHACYVDLNQFKPFNDQYGYWQGDEVLKLAAQVLADACDPTRDFLGHVGGDDFLILFQSETWHERASHAIETFNAQALRFYASADRLAGGIHGEDRHGNPTFFGFVTMAIGCVRIAAGEGAQHRSEAIASLAAIAKRRAKQEATGLVVIDGRESAQLLPARSHGEVYAEAQLAIPTIHTIPATAATTTFARETHE</sequence>
<keyword evidence="4" id="KW-1185">Reference proteome</keyword>
<feature type="domain" description="EAL" evidence="1">
    <location>
        <begin position="16"/>
        <end position="262"/>
    </location>
</feature>
<organism evidence="3 4">
    <name type="scientific">Paraburkholderia eburnea</name>
    <dbReference type="NCBI Taxonomy" id="1189126"/>
    <lineage>
        <taxon>Bacteria</taxon>
        <taxon>Pseudomonadati</taxon>
        <taxon>Pseudomonadota</taxon>
        <taxon>Betaproteobacteria</taxon>
        <taxon>Burkholderiales</taxon>
        <taxon>Burkholderiaceae</taxon>
        <taxon>Paraburkholderia</taxon>
    </lineage>
</organism>
<reference evidence="3 4" key="1">
    <citation type="submission" date="2018-01" db="EMBL/GenBank/DDBJ databases">
        <title>Genomic Encyclopedia of Type Strains, Phase III (KMG-III): the genomes of soil and plant-associated and newly described type strains.</title>
        <authorList>
            <person name="Whitman W."/>
        </authorList>
    </citation>
    <scope>NUCLEOTIDE SEQUENCE [LARGE SCALE GENOMIC DNA]</scope>
    <source>
        <strain evidence="3 4">JCM 18070</strain>
    </source>
</reference>
<dbReference type="InterPro" id="IPR050706">
    <property type="entry name" value="Cyclic-di-GMP_PDE-like"/>
</dbReference>
<evidence type="ECO:0000259" key="1">
    <source>
        <dbReference type="PROSITE" id="PS50883"/>
    </source>
</evidence>
<dbReference type="InterPro" id="IPR001633">
    <property type="entry name" value="EAL_dom"/>
</dbReference>
<feature type="domain" description="GGDEF" evidence="2">
    <location>
        <begin position="448"/>
        <end position="609"/>
    </location>
</feature>
<dbReference type="InterPro" id="IPR000160">
    <property type="entry name" value="GGDEF_dom"/>
</dbReference>
<name>A0A2S4MNL5_9BURK</name>
<dbReference type="SMART" id="SM00267">
    <property type="entry name" value="GGDEF"/>
    <property type="match status" value="1"/>
</dbReference>